<feature type="domain" description="HTH iclR-type" evidence="4">
    <location>
        <begin position="22"/>
        <end position="84"/>
    </location>
</feature>
<keyword evidence="3" id="KW-0804">Transcription</keyword>
<dbReference type="InterPro" id="IPR036388">
    <property type="entry name" value="WH-like_DNA-bd_sf"/>
</dbReference>
<dbReference type="GO" id="GO:0045892">
    <property type="term" value="P:negative regulation of DNA-templated transcription"/>
    <property type="evidence" value="ECO:0007669"/>
    <property type="project" value="TreeGrafter"/>
</dbReference>
<sequence>MSNAAYRTPAAYADFEGDRQFATTLARGMELLRCFSPEQPVLGNKELAQMLKLPRPTVSRLVYTLVAMGYLAQDLDSGRYRLGSAVLSLGYPLLETLSVRQRARPAMLELAQEVGGSVAIAIRSRLEMVCVEVARRGERTGHPIDVGLTYSLCGSAVGRAYLAGCGAAERESLLNQVRVKLPQEWERHQERLQHNLSEYASRGCCVSVGELYGDVQAVAVPLGRVDRGELAVLNCSFQKRRLDEAWLVEQVGPQLVRLARRLN</sequence>
<dbReference type="GO" id="GO:0003700">
    <property type="term" value="F:DNA-binding transcription factor activity"/>
    <property type="evidence" value="ECO:0007669"/>
    <property type="project" value="TreeGrafter"/>
</dbReference>
<evidence type="ECO:0000256" key="1">
    <source>
        <dbReference type="ARBA" id="ARBA00023015"/>
    </source>
</evidence>
<dbReference type="Proteomes" id="UP000297564">
    <property type="component" value="Unassembled WGS sequence"/>
</dbReference>
<accession>A0A4Z0BI76</accession>
<evidence type="ECO:0000313" key="7">
    <source>
        <dbReference type="Proteomes" id="UP000297564"/>
    </source>
</evidence>
<dbReference type="InterPro" id="IPR029016">
    <property type="entry name" value="GAF-like_dom_sf"/>
</dbReference>
<keyword evidence="1" id="KW-0805">Transcription regulation</keyword>
<dbReference type="PROSITE" id="PS51078">
    <property type="entry name" value="ICLR_ED"/>
    <property type="match status" value="1"/>
</dbReference>
<dbReference type="Gene3D" id="1.10.10.10">
    <property type="entry name" value="Winged helix-like DNA-binding domain superfamily/Winged helix DNA-binding domain"/>
    <property type="match status" value="1"/>
</dbReference>
<dbReference type="PROSITE" id="PS51077">
    <property type="entry name" value="HTH_ICLR"/>
    <property type="match status" value="1"/>
</dbReference>
<evidence type="ECO:0000256" key="3">
    <source>
        <dbReference type="ARBA" id="ARBA00023163"/>
    </source>
</evidence>
<evidence type="ECO:0000259" key="4">
    <source>
        <dbReference type="PROSITE" id="PS51077"/>
    </source>
</evidence>
<dbReference type="InterPro" id="IPR014757">
    <property type="entry name" value="Tscrpt_reg_IclR_C"/>
</dbReference>
<dbReference type="EMBL" id="SMLL01000006">
    <property type="protein sequence ID" value="TFY97967.1"/>
    <property type="molecule type" value="Genomic_DNA"/>
</dbReference>
<proteinExistence type="predicted"/>
<dbReference type="Gene3D" id="3.30.450.40">
    <property type="match status" value="1"/>
</dbReference>
<comment type="caution">
    <text evidence="6">The sequence shown here is derived from an EMBL/GenBank/DDBJ whole genome shotgun (WGS) entry which is preliminary data.</text>
</comment>
<evidence type="ECO:0000313" key="6">
    <source>
        <dbReference type="EMBL" id="TFY97967.1"/>
    </source>
</evidence>
<dbReference type="PANTHER" id="PTHR30136:SF33">
    <property type="entry name" value="TRANSCRIPTIONAL REGULATORY PROTEIN"/>
    <property type="match status" value="1"/>
</dbReference>
<keyword evidence="7" id="KW-1185">Reference proteome</keyword>
<dbReference type="PANTHER" id="PTHR30136">
    <property type="entry name" value="HELIX-TURN-HELIX TRANSCRIPTIONAL REGULATOR, ICLR FAMILY"/>
    <property type="match status" value="1"/>
</dbReference>
<organism evidence="6 7">
    <name type="scientific">Ramlibacter rhizophilus</name>
    <dbReference type="NCBI Taxonomy" id="1781167"/>
    <lineage>
        <taxon>Bacteria</taxon>
        <taxon>Pseudomonadati</taxon>
        <taxon>Pseudomonadota</taxon>
        <taxon>Betaproteobacteria</taxon>
        <taxon>Burkholderiales</taxon>
        <taxon>Comamonadaceae</taxon>
        <taxon>Ramlibacter</taxon>
    </lineage>
</organism>
<dbReference type="AlphaFoldDB" id="A0A4Z0BI76"/>
<name>A0A4Z0BI76_9BURK</name>
<protein>
    <submittedName>
        <fullName evidence="6">IclR family transcriptional regulator</fullName>
    </submittedName>
</protein>
<dbReference type="RefSeq" id="WP_135286200.1">
    <property type="nucleotide sequence ID" value="NZ_SMLL01000006.1"/>
</dbReference>
<feature type="domain" description="IclR-ED" evidence="5">
    <location>
        <begin position="85"/>
        <end position="263"/>
    </location>
</feature>
<dbReference type="SUPFAM" id="SSF55781">
    <property type="entry name" value="GAF domain-like"/>
    <property type="match status" value="1"/>
</dbReference>
<dbReference type="SUPFAM" id="SSF46785">
    <property type="entry name" value="Winged helix' DNA-binding domain"/>
    <property type="match status" value="1"/>
</dbReference>
<dbReference type="InterPro" id="IPR036390">
    <property type="entry name" value="WH_DNA-bd_sf"/>
</dbReference>
<evidence type="ECO:0000259" key="5">
    <source>
        <dbReference type="PROSITE" id="PS51078"/>
    </source>
</evidence>
<dbReference type="SMART" id="SM00346">
    <property type="entry name" value="HTH_ICLR"/>
    <property type="match status" value="1"/>
</dbReference>
<dbReference type="GO" id="GO:0003677">
    <property type="term" value="F:DNA binding"/>
    <property type="evidence" value="ECO:0007669"/>
    <property type="project" value="UniProtKB-KW"/>
</dbReference>
<evidence type="ECO:0000256" key="2">
    <source>
        <dbReference type="ARBA" id="ARBA00023125"/>
    </source>
</evidence>
<dbReference type="OrthoDB" id="5401369at2"/>
<reference evidence="6 7" key="1">
    <citation type="submission" date="2019-03" db="EMBL/GenBank/DDBJ databases">
        <title>Ramlibacter rhizophilus CCTCC AB2015357, whole genome shotgun sequence.</title>
        <authorList>
            <person name="Zhang X."/>
            <person name="Feng G."/>
            <person name="Zhu H."/>
        </authorList>
    </citation>
    <scope>NUCLEOTIDE SEQUENCE [LARGE SCALE GENOMIC DNA]</scope>
    <source>
        <strain evidence="6 7">CCTCC AB2015357</strain>
    </source>
</reference>
<keyword evidence="2" id="KW-0238">DNA-binding</keyword>
<dbReference type="InterPro" id="IPR050707">
    <property type="entry name" value="HTH_MetabolicPath_Reg"/>
</dbReference>
<dbReference type="Pfam" id="PF01614">
    <property type="entry name" value="IclR_C"/>
    <property type="match status" value="1"/>
</dbReference>
<dbReference type="Pfam" id="PF09339">
    <property type="entry name" value="HTH_IclR"/>
    <property type="match status" value="1"/>
</dbReference>
<dbReference type="InterPro" id="IPR005471">
    <property type="entry name" value="Tscrpt_reg_IclR_N"/>
</dbReference>
<gene>
    <name evidence="6" type="ORF">EZ242_16085</name>
</gene>
<dbReference type="FunFam" id="1.10.10.10:FF:000056">
    <property type="entry name" value="IclR family transcriptional regulator"/>
    <property type="match status" value="1"/>
</dbReference>